<proteinExistence type="predicted"/>
<dbReference type="CDD" id="cd02440">
    <property type="entry name" value="AdoMet_MTases"/>
    <property type="match status" value="1"/>
</dbReference>
<comment type="caution">
    <text evidence="1">The sequence shown here is derived from an EMBL/GenBank/DDBJ whole genome shotgun (WGS) entry which is preliminary data.</text>
</comment>
<evidence type="ECO:0000313" key="1">
    <source>
        <dbReference type="EMBL" id="OAN49921.1"/>
    </source>
</evidence>
<keyword evidence="1" id="KW-0808">Transferase</keyword>
<dbReference type="EMBL" id="LWQT01000056">
    <property type="protein sequence ID" value="OAN49921.1"/>
    <property type="molecule type" value="Genomic_DNA"/>
</dbReference>
<organism evidence="1 2">
    <name type="scientific">Paramagnetospirillum marisnigri</name>
    <dbReference type="NCBI Taxonomy" id="1285242"/>
    <lineage>
        <taxon>Bacteria</taxon>
        <taxon>Pseudomonadati</taxon>
        <taxon>Pseudomonadota</taxon>
        <taxon>Alphaproteobacteria</taxon>
        <taxon>Rhodospirillales</taxon>
        <taxon>Magnetospirillaceae</taxon>
        <taxon>Paramagnetospirillum</taxon>
    </lineage>
</organism>
<accession>A0A178MML3</accession>
<sequence length="232" mass="25640">MNTKSGWLDYWDGNVSLYVSPRHLEAHYQGLFSDIEALLPPPPFTLMDYGCGEALMAPALADRGGSVILFDQAPSRRATLRQRFAGLSGVRVAESLEELDGTCDLILMISVIQYVPKPELSALLRRLRQILKPDGRLVIGDILSPGNHLVDDTVALLRFALEQGFLWDALAGLCRILGSTYREERRRLGLSCYAPDEITQVLAEAGYSSEPLGWNIGHARHRRSLVARPVAG</sequence>
<reference evidence="1 2" key="1">
    <citation type="submission" date="2016-04" db="EMBL/GenBank/DDBJ databases">
        <title>Draft genome sequence of freshwater magnetotactic bacteria Magnetospirillum marisnigri SP-1 and Magnetospirillum moscoviense BB-1.</title>
        <authorList>
            <person name="Koziaeva V."/>
            <person name="Dziuba M.V."/>
            <person name="Ivanov T.M."/>
            <person name="Kuznetsov B."/>
            <person name="Grouzdev D.S."/>
        </authorList>
    </citation>
    <scope>NUCLEOTIDE SEQUENCE [LARGE SCALE GENOMIC DNA]</scope>
    <source>
        <strain evidence="1 2">SP-1</strain>
    </source>
</reference>
<dbReference type="Pfam" id="PF13489">
    <property type="entry name" value="Methyltransf_23"/>
    <property type="match status" value="1"/>
</dbReference>
<dbReference type="InterPro" id="IPR029063">
    <property type="entry name" value="SAM-dependent_MTases_sf"/>
</dbReference>
<dbReference type="Gene3D" id="3.40.50.150">
    <property type="entry name" value="Vaccinia Virus protein VP39"/>
    <property type="match status" value="1"/>
</dbReference>
<keyword evidence="1" id="KW-0489">Methyltransferase</keyword>
<dbReference type="GO" id="GO:0032259">
    <property type="term" value="P:methylation"/>
    <property type="evidence" value="ECO:0007669"/>
    <property type="project" value="UniProtKB-KW"/>
</dbReference>
<protein>
    <submittedName>
        <fullName evidence="1">SAM-dependent methyltransferase</fullName>
    </submittedName>
</protein>
<dbReference type="STRING" id="1285242.A6A04_18395"/>
<dbReference type="GO" id="GO:0008168">
    <property type="term" value="F:methyltransferase activity"/>
    <property type="evidence" value="ECO:0007669"/>
    <property type="project" value="UniProtKB-KW"/>
</dbReference>
<dbReference type="AlphaFoldDB" id="A0A178MML3"/>
<dbReference type="OrthoDB" id="7334795at2"/>
<gene>
    <name evidence="1" type="ORF">A6A04_18395</name>
</gene>
<name>A0A178MML3_9PROT</name>
<dbReference type="RefSeq" id="WP_068492923.1">
    <property type="nucleotide sequence ID" value="NZ_LWQT01000056.1"/>
</dbReference>
<dbReference type="Proteomes" id="UP000078428">
    <property type="component" value="Unassembled WGS sequence"/>
</dbReference>
<keyword evidence="2" id="KW-1185">Reference proteome</keyword>
<evidence type="ECO:0000313" key="2">
    <source>
        <dbReference type="Proteomes" id="UP000078428"/>
    </source>
</evidence>
<dbReference type="SUPFAM" id="SSF53335">
    <property type="entry name" value="S-adenosyl-L-methionine-dependent methyltransferases"/>
    <property type="match status" value="1"/>
</dbReference>